<comment type="caution">
    <text evidence="4">The sequence shown here is derived from an EMBL/GenBank/DDBJ whole genome shotgun (WGS) entry which is preliminary data.</text>
</comment>
<dbReference type="AlphaFoldDB" id="A0A845PYK2"/>
<dbReference type="PANTHER" id="PTHR46825:SF11">
    <property type="entry name" value="PENICILLIN-BINDING PROTEIN 4"/>
    <property type="match status" value="1"/>
</dbReference>
<keyword evidence="2" id="KW-0472">Membrane</keyword>
<dbReference type="PANTHER" id="PTHR46825">
    <property type="entry name" value="D-ALANYL-D-ALANINE-CARBOXYPEPTIDASE/ENDOPEPTIDASE AMPH"/>
    <property type="match status" value="1"/>
</dbReference>
<dbReference type="Gene3D" id="3.40.710.10">
    <property type="entry name" value="DD-peptidase/beta-lactamase superfamily"/>
    <property type="match status" value="1"/>
</dbReference>
<keyword evidence="5" id="KW-1185">Reference proteome</keyword>
<accession>A0A845PYK2</accession>
<dbReference type="SUPFAM" id="SSF56601">
    <property type="entry name" value="beta-lactamase/transpeptidase-like"/>
    <property type="match status" value="1"/>
</dbReference>
<feature type="domain" description="Beta-lactamase-related" evidence="3">
    <location>
        <begin position="77"/>
        <end position="375"/>
    </location>
</feature>
<name>A0A845PYK2_9FLAO</name>
<proteinExistence type="predicted"/>
<dbReference type="EMBL" id="JAAABJ010000641">
    <property type="protein sequence ID" value="NAW51991.1"/>
    <property type="molecule type" value="Genomic_DNA"/>
</dbReference>
<organism evidence="4 5">
    <name type="scientific">Elizabethkingia argenteiflava</name>
    <dbReference type="NCBI Taxonomy" id="2681556"/>
    <lineage>
        <taxon>Bacteria</taxon>
        <taxon>Pseudomonadati</taxon>
        <taxon>Bacteroidota</taxon>
        <taxon>Flavobacteriia</taxon>
        <taxon>Flavobacteriales</taxon>
        <taxon>Weeksellaceae</taxon>
        <taxon>Elizabethkingia</taxon>
    </lineage>
</organism>
<sequence>MTRYSAFFLVLLVANCIACKSDHRRIQSKKGDGQSIETLPNYSNVDLSKVFTPQDSRIENKPAIIQAIDEYYRYVWERGNLSGGILVAKGDEILYEKYRGIAREDTALPIEKNVGLHVASVSKPITAMAVMKLIEAGRLKLDQPLSSLFRGFPYPDITVEMLLKQRSGLPKYEHFLEKAQVSREHYITNRFILDFIIKNKPELARKPNTGFMYCNTNYALLALVVEKLTQMPFPEAMQEIVFKPLKMKHSFIFQQKDIPTASQSFYNNGKKYPLDYLDLVYGDKNVYTTPRDLYKFSKALFSKDFLTPPLKNLIFQAYSNEKSGVNNYGIGFRMKQFVNGETLTYHNGWWHGSNAVFVHLLKSKTTIIAIGNKYSPRVYSTVALSCLFEDFPIEKEILYRELARIPSAMRNLSYVSE</sequence>
<comment type="subcellular location">
    <subcellularLocation>
        <location evidence="1">Membrane</location>
    </subcellularLocation>
</comment>
<evidence type="ECO:0000256" key="1">
    <source>
        <dbReference type="ARBA" id="ARBA00004370"/>
    </source>
</evidence>
<dbReference type="InterPro" id="IPR012338">
    <property type="entry name" value="Beta-lactam/transpept-like"/>
</dbReference>
<evidence type="ECO:0000259" key="3">
    <source>
        <dbReference type="Pfam" id="PF00144"/>
    </source>
</evidence>
<dbReference type="RefSeq" id="WP_166520242.1">
    <property type="nucleotide sequence ID" value="NZ_JAAABJ010000641.1"/>
</dbReference>
<evidence type="ECO:0000256" key="2">
    <source>
        <dbReference type="ARBA" id="ARBA00023136"/>
    </source>
</evidence>
<evidence type="ECO:0000313" key="5">
    <source>
        <dbReference type="Proteomes" id="UP000553459"/>
    </source>
</evidence>
<keyword evidence="4" id="KW-0378">Hydrolase</keyword>
<dbReference type="Pfam" id="PF00144">
    <property type="entry name" value="Beta-lactamase"/>
    <property type="match status" value="1"/>
</dbReference>
<gene>
    <name evidence="4" type="ORF">GNY06_11645</name>
</gene>
<dbReference type="GO" id="GO:0016787">
    <property type="term" value="F:hydrolase activity"/>
    <property type="evidence" value="ECO:0007669"/>
    <property type="project" value="UniProtKB-KW"/>
</dbReference>
<protein>
    <submittedName>
        <fullName evidence="4">Serine hydrolase</fullName>
    </submittedName>
</protein>
<dbReference type="InterPro" id="IPR050491">
    <property type="entry name" value="AmpC-like"/>
</dbReference>
<dbReference type="InterPro" id="IPR001466">
    <property type="entry name" value="Beta-lactam-related"/>
</dbReference>
<reference evidence="4 5" key="1">
    <citation type="submission" date="2019-11" db="EMBL/GenBank/DDBJ databases">
        <title>Characterization of Elizabethkingia argenteiflava sp. nov., isolated from inner surface of Soybean Pods.</title>
        <authorList>
            <person name="Mo S."/>
        </authorList>
    </citation>
    <scope>NUCLEOTIDE SEQUENCE [LARGE SCALE GENOMIC DNA]</scope>
    <source>
        <strain evidence="4 5">YB22</strain>
    </source>
</reference>
<dbReference type="GO" id="GO:0016020">
    <property type="term" value="C:membrane"/>
    <property type="evidence" value="ECO:0007669"/>
    <property type="project" value="UniProtKB-SubCell"/>
</dbReference>
<evidence type="ECO:0000313" key="4">
    <source>
        <dbReference type="EMBL" id="NAW51991.1"/>
    </source>
</evidence>
<dbReference type="Proteomes" id="UP000553459">
    <property type="component" value="Unassembled WGS sequence"/>
</dbReference>